<comment type="caution">
    <text evidence="1">The sequence shown here is derived from an EMBL/GenBank/DDBJ whole genome shotgun (WGS) entry which is preliminary data.</text>
</comment>
<organism evidence="1 2">
    <name type="scientific">Purpureocillium lilacinum</name>
    <name type="common">Paecilomyces lilacinus</name>
    <dbReference type="NCBI Taxonomy" id="33203"/>
    <lineage>
        <taxon>Eukaryota</taxon>
        <taxon>Fungi</taxon>
        <taxon>Dikarya</taxon>
        <taxon>Ascomycota</taxon>
        <taxon>Pezizomycotina</taxon>
        <taxon>Sordariomycetes</taxon>
        <taxon>Hypocreomycetidae</taxon>
        <taxon>Hypocreales</taxon>
        <taxon>Ophiocordycipitaceae</taxon>
        <taxon>Purpureocillium</taxon>
    </lineage>
</organism>
<accession>A0A179GYQ6</accession>
<evidence type="ECO:0000313" key="1">
    <source>
        <dbReference type="EMBL" id="OAQ83116.1"/>
    </source>
</evidence>
<dbReference type="Proteomes" id="UP000078340">
    <property type="component" value="Unassembled WGS sequence"/>
</dbReference>
<sequence>MAPIACCSPRSLAARDSFNCAVARAARDGLNCLLQPSSPRWPQLSAIARQPAMPSVAAAGYVRRPLE</sequence>
<dbReference type="AlphaFoldDB" id="A0A179GYQ6"/>
<dbReference type="EMBL" id="LSBI01000008">
    <property type="protein sequence ID" value="OAQ83116.1"/>
    <property type="molecule type" value="Genomic_DNA"/>
</dbReference>
<proteinExistence type="predicted"/>
<evidence type="ECO:0000313" key="2">
    <source>
        <dbReference type="Proteomes" id="UP000078340"/>
    </source>
</evidence>
<name>A0A179GYQ6_PURLI</name>
<reference evidence="1 2" key="1">
    <citation type="submission" date="2016-02" db="EMBL/GenBank/DDBJ databases">
        <title>Biosynthesis of antibiotic leucinostatins and their inhibition on Phytophthora in bio-control Purpureocillium lilacinum.</title>
        <authorList>
            <person name="Wang G."/>
            <person name="Liu Z."/>
            <person name="Lin R."/>
            <person name="Li E."/>
            <person name="Mao Z."/>
            <person name="Ling J."/>
            <person name="Yin W."/>
            <person name="Xie B."/>
        </authorList>
    </citation>
    <scope>NUCLEOTIDE SEQUENCE [LARGE SCALE GENOMIC DNA]</scope>
    <source>
        <strain evidence="1">PLFJ-1</strain>
    </source>
</reference>
<protein>
    <submittedName>
        <fullName evidence="1">Uncharacterized protein</fullName>
    </submittedName>
</protein>
<gene>
    <name evidence="1" type="ORF">VFPFJ_08919</name>
</gene>